<keyword evidence="9" id="KW-1185">Reference proteome</keyword>
<feature type="compositionally biased region" description="Low complexity" evidence="7">
    <location>
        <begin position="212"/>
        <end position="228"/>
    </location>
</feature>
<comment type="similarity">
    <text evidence="2">Belongs to the neuropeptide B/W family.</text>
</comment>
<dbReference type="AlphaFoldDB" id="A0A6J3Q1A2"/>
<evidence type="ECO:0000313" key="10">
    <source>
        <dbReference type="RefSeq" id="XP_033696106.1"/>
    </source>
</evidence>
<dbReference type="InParanoid" id="A0A6J3Q1A2"/>
<dbReference type="CTD" id="283869"/>
<keyword evidence="5" id="KW-0732">Signal</keyword>
<dbReference type="Pfam" id="PF15180">
    <property type="entry name" value="NPBW"/>
    <property type="match status" value="1"/>
</dbReference>
<feature type="region of interest" description="Disordered" evidence="7">
    <location>
        <begin position="210"/>
        <end position="255"/>
    </location>
</feature>
<dbReference type="Proteomes" id="UP000245320">
    <property type="component" value="Chromosome 15"/>
</dbReference>
<evidence type="ECO:0000256" key="6">
    <source>
        <dbReference type="ARBA" id="ARBA00023320"/>
    </source>
</evidence>
<feature type="transmembrane region" description="Helical" evidence="8">
    <location>
        <begin position="102"/>
        <end position="121"/>
    </location>
</feature>
<gene>
    <name evidence="10" type="primary">NPW</name>
</gene>
<evidence type="ECO:0000256" key="2">
    <source>
        <dbReference type="ARBA" id="ARBA00005292"/>
    </source>
</evidence>
<reference evidence="10" key="1">
    <citation type="submission" date="2025-08" db="UniProtKB">
        <authorList>
            <consortium name="RefSeq"/>
        </authorList>
    </citation>
    <scope>IDENTIFICATION</scope>
    <source>
        <tissue evidence="10">Spleen</tissue>
    </source>
</reference>
<dbReference type="GO" id="GO:0007631">
    <property type="term" value="P:feeding behavior"/>
    <property type="evidence" value="ECO:0007669"/>
    <property type="project" value="TreeGrafter"/>
</dbReference>
<keyword evidence="8" id="KW-0472">Membrane</keyword>
<accession>A0A6J3Q1A2</accession>
<keyword evidence="4" id="KW-0165">Cleavage on pair of basic residues</keyword>
<dbReference type="InterPro" id="IPR013297">
    <property type="entry name" value="Neuropept_BW_pre"/>
</dbReference>
<dbReference type="PRINTS" id="PR01890">
    <property type="entry name" value="PPNRPEPTIDEW"/>
</dbReference>
<evidence type="ECO:0000256" key="1">
    <source>
        <dbReference type="ARBA" id="ARBA00004613"/>
    </source>
</evidence>
<feature type="region of interest" description="Disordered" evidence="7">
    <location>
        <begin position="1"/>
        <end position="39"/>
    </location>
</feature>
<comment type="subcellular location">
    <subcellularLocation>
        <location evidence="1">Secreted</location>
    </subcellularLocation>
</comment>
<keyword evidence="3" id="KW-0964">Secreted</keyword>
<keyword evidence="8" id="KW-0812">Transmembrane</keyword>
<keyword evidence="8" id="KW-1133">Transmembrane helix</keyword>
<name>A0A6J3Q1A2_TURTR</name>
<proteinExistence type="inferred from homology"/>
<evidence type="ECO:0000313" key="9">
    <source>
        <dbReference type="Proteomes" id="UP000245320"/>
    </source>
</evidence>
<dbReference type="GO" id="GO:0001664">
    <property type="term" value="F:G protein-coupled receptor binding"/>
    <property type="evidence" value="ECO:0007669"/>
    <property type="project" value="InterPro"/>
</dbReference>
<dbReference type="PANTHER" id="PTHR28553:SF2">
    <property type="entry name" value="NEUROPEPTIDE W"/>
    <property type="match status" value="1"/>
</dbReference>
<keyword evidence="6 10" id="KW-0527">Neuropeptide</keyword>
<organism evidence="9 10">
    <name type="scientific">Tursiops truncatus</name>
    <name type="common">Atlantic bottle-nosed dolphin</name>
    <name type="synonym">Delphinus truncatus</name>
    <dbReference type="NCBI Taxonomy" id="9739"/>
    <lineage>
        <taxon>Eukaryota</taxon>
        <taxon>Metazoa</taxon>
        <taxon>Chordata</taxon>
        <taxon>Craniata</taxon>
        <taxon>Vertebrata</taxon>
        <taxon>Euteleostomi</taxon>
        <taxon>Mammalia</taxon>
        <taxon>Eutheria</taxon>
        <taxon>Laurasiatheria</taxon>
        <taxon>Artiodactyla</taxon>
        <taxon>Whippomorpha</taxon>
        <taxon>Cetacea</taxon>
        <taxon>Odontoceti</taxon>
        <taxon>Delphinidae</taxon>
        <taxon>Tursiops</taxon>
    </lineage>
</organism>
<dbReference type="PANTHER" id="PTHR28553">
    <property type="entry name" value="NEUROPEPTIDE B"/>
    <property type="match status" value="1"/>
</dbReference>
<dbReference type="OrthoDB" id="9942334at2759"/>
<protein>
    <submittedName>
        <fullName evidence="10">Neuropeptide W</fullName>
    </submittedName>
</protein>
<evidence type="ECO:0000256" key="8">
    <source>
        <dbReference type="SAM" id="Phobius"/>
    </source>
</evidence>
<dbReference type="GO" id="GO:0005576">
    <property type="term" value="C:extracellular region"/>
    <property type="evidence" value="ECO:0007669"/>
    <property type="project" value="UniProtKB-SubCell"/>
</dbReference>
<evidence type="ECO:0000256" key="7">
    <source>
        <dbReference type="SAM" id="MobiDB-lite"/>
    </source>
</evidence>
<dbReference type="InterPro" id="IPR013299">
    <property type="entry name" value="Neuropept_W_pre"/>
</dbReference>
<evidence type="ECO:0000256" key="4">
    <source>
        <dbReference type="ARBA" id="ARBA00022685"/>
    </source>
</evidence>
<evidence type="ECO:0000256" key="3">
    <source>
        <dbReference type="ARBA" id="ARBA00022525"/>
    </source>
</evidence>
<evidence type="ECO:0000256" key="5">
    <source>
        <dbReference type="ARBA" id="ARBA00022729"/>
    </source>
</evidence>
<dbReference type="PRINTS" id="PR01888">
    <property type="entry name" value="NROPEPTIDEBW"/>
</dbReference>
<dbReference type="GO" id="GO:0007218">
    <property type="term" value="P:neuropeptide signaling pathway"/>
    <property type="evidence" value="ECO:0007669"/>
    <property type="project" value="UniProtKB-KW"/>
</dbReference>
<sequence>MVRDPAPSRPARRGAGQTGSQRARPFRGDVTAPPSNGPTWRKCAHDFRLSEAPARVAPPAPGALGGVGRFFWSALRAAVNVSTLARGTGVRSPGRGPTASRWLIALLLLLLLLPLPAAAWYKHVSSPRYHTVGRAAGLLMGLRRSPYVWRRALRPAAGPLAWDGFGLGVSPQGPSARSTVSGGPAARDALLLPSGVQKLWEVRRRSSRAGLPVSAPRSPRAPKSAPQPELRLGSYSWTSEERARASYNLSIPDSQ</sequence>
<dbReference type="RefSeq" id="XP_033696106.1">
    <property type="nucleotide sequence ID" value="XM_033840215.1"/>
</dbReference>